<protein>
    <submittedName>
        <fullName evidence="1">Uncharacterized protein</fullName>
    </submittedName>
</protein>
<proteinExistence type="predicted"/>
<keyword evidence="2" id="KW-1185">Reference proteome</keyword>
<dbReference type="AlphaFoldDB" id="A0A4Y2KCG0"/>
<reference evidence="1 2" key="1">
    <citation type="journal article" date="2019" name="Sci. Rep.">
        <title>Orb-weaving spider Araneus ventricosus genome elucidates the spidroin gene catalogue.</title>
        <authorList>
            <person name="Kono N."/>
            <person name="Nakamura H."/>
            <person name="Ohtoshi R."/>
            <person name="Moran D.A.P."/>
            <person name="Shinohara A."/>
            <person name="Yoshida Y."/>
            <person name="Fujiwara M."/>
            <person name="Mori M."/>
            <person name="Tomita M."/>
            <person name="Arakawa K."/>
        </authorList>
    </citation>
    <scope>NUCLEOTIDE SEQUENCE [LARGE SCALE GENOMIC DNA]</scope>
</reference>
<sequence>MARPNERKNFDRRENNSEGHDVKWDLSVRDLLHLRSWAFKKTYRTLCKISPTEWRFEMQLPEVRDDGACSLKVLLERTDSLNVELEASIWIDFRDTSKNLIFPKQTFTKSGMLPGDSIQETVQITPRPNMRDAIHRDAVVFVVIMISLCHSDE</sequence>
<comment type="caution">
    <text evidence="1">The sequence shown here is derived from an EMBL/GenBank/DDBJ whole genome shotgun (WGS) entry which is preliminary data.</text>
</comment>
<name>A0A4Y2KCG0_ARAVE</name>
<accession>A0A4Y2KCG0</accession>
<organism evidence="1 2">
    <name type="scientific">Araneus ventricosus</name>
    <name type="common">Orbweaver spider</name>
    <name type="synonym">Epeira ventricosa</name>
    <dbReference type="NCBI Taxonomy" id="182803"/>
    <lineage>
        <taxon>Eukaryota</taxon>
        <taxon>Metazoa</taxon>
        <taxon>Ecdysozoa</taxon>
        <taxon>Arthropoda</taxon>
        <taxon>Chelicerata</taxon>
        <taxon>Arachnida</taxon>
        <taxon>Araneae</taxon>
        <taxon>Araneomorphae</taxon>
        <taxon>Entelegynae</taxon>
        <taxon>Araneoidea</taxon>
        <taxon>Araneidae</taxon>
        <taxon>Araneus</taxon>
    </lineage>
</organism>
<dbReference type="EMBL" id="BGPR01004416">
    <property type="protein sequence ID" value="GBM99425.1"/>
    <property type="molecule type" value="Genomic_DNA"/>
</dbReference>
<evidence type="ECO:0000313" key="2">
    <source>
        <dbReference type="Proteomes" id="UP000499080"/>
    </source>
</evidence>
<gene>
    <name evidence="1" type="ORF">AVEN_184292_1</name>
</gene>
<dbReference type="Proteomes" id="UP000499080">
    <property type="component" value="Unassembled WGS sequence"/>
</dbReference>
<evidence type="ECO:0000313" key="1">
    <source>
        <dbReference type="EMBL" id="GBM99425.1"/>
    </source>
</evidence>